<name>B1G6U8_PARG4</name>
<dbReference type="EMBL" id="ABLD01000020">
    <property type="protein sequence ID" value="EDT08168.1"/>
    <property type="molecule type" value="Genomic_DNA"/>
</dbReference>
<dbReference type="AlphaFoldDB" id="B1G6U8"/>
<organism evidence="1 2">
    <name type="scientific">Paraburkholderia graminis (strain ATCC 700544 / DSM 17151 / LMG 18924 / NCIMB 13744 / C4D1M)</name>
    <dbReference type="NCBI Taxonomy" id="396598"/>
    <lineage>
        <taxon>Bacteria</taxon>
        <taxon>Pseudomonadati</taxon>
        <taxon>Pseudomonadota</taxon>
        <taxon>Betaproteobacteria</taxon>
        <taxon>Burkholderiales</taxon>
        <taxon>Burkholderiaceae</taxon>
        <taxon>Paraburkholderia</taxon>
    </lineage>
</organism>
<dbReference type="Proteomes" id="UP000005045">
    <property type="component" value="Unassembled WGS sequence"/>
</dbReference>
<evidence type="ECO:0000313" key="2">
    <source>
        <dbReference type="Proteomes" id="UP000005045"/>
    </source>
</evidence>
<gene>
    <name evidence="1" type="ORF">BgramDRAFT_5094</name>
</gene>
<reference evidence="1 2" key="1">
    <citation type="submission" date="2008-03" db="EMBL/GenBank/DDBJ databases">
        <title>Sequencing of the draft genome and assembly of Burkholderia graminis C4D1M.</title>
        <authorList>
            <consortium name="US DOE Joint Genome Institute (JGI-PGF)"/>
            <person name="Copeland A."/>
            <person name="Lucas S."/>
            <person name="Lapidus A."/>
            <person name="Glavina del Rio T."/>
            <person name="Dalin E."/>
            <person name="Tice H."/>
            <person name="Bruce D."/>
            <person name="Goodwin L."/>
            <person name="Pitluck S."/>
            <person name="Larimer F."/>
            <person name="Land M.L."/>
            <person name="Hauser L."/>
            <person name="Tiedje J."/>
            <person name="Richardson P."/>
        </authorList>
    </citation>
    <scope>NUCLEOTIDE SEQUENCE [LARGE SCALE GENOMIC DNA]</scope>
    <source>
        <strain evidence="2">ATCC 700544 / DSM 17151 / LMG 18924 / NCIMB 13744 / C4D1M</strain>
    </source>
</reference>
<accession>B1G6U8</accession>
<protein>
    <submittedName>
        <fullName evidence="1">Uncharacterized protein</fullName>
    </submittedName>
</protein>
<evidence type="ECO:0000313" key="1">
    <source>
        <dbReference type="EMBL" id="EDT08168.1"/>
    </source>
</evidence>
<keyword evidence="2" id="KW-1185">Reference proteome</keyword>
<sequence>MPCAPLEFDKCLRWRQRDRWNGWHCCGADNRPIHSFLSSCGSGMRLFRQACRRLSDECSSLPLQSGATAMWIVHRQPESRALPACGTGDHVAEVFVVNGALRRYRHLQRIQLVRLLSVWRGLQVAWWCLSFLATGDQSWLTPAKQATLNPNTDYGIIGLGLKQTGIDNDVQSIAQFVASGKKLTSWQDIGDNLLPPTSTRGMTRG</sequence>
<proteinExistence type="predicted"/>
<comment type="caution">
    <text evidence="1">The sequence shown here is derived from an EMBL/GenBank/DDBJ whole genome shotgun (WGS) entry which is preliminary data.</text>
</comment>